<feature type="transmembrane region" description="Helical" evidence="7">
    <location>
        <begin position="6"/>
        <end position="25"/>
    </location>
</feature>
<comment type="caution">
    <text evidence="9">The sequence shown here is derived from an EMBL/GenBank/DDBJ whole genome shotgun (WGS) entry which is preliminary data.</text>
</comment>
<protein>
    <submittedName>
        <fullName evidence="9">Sugar ABC transporter permease</fullName>
    </submittedName>
</protein>
<feature type="domain" description="ABC transmembrane type-1" evidence="8">
    <location>
        <begin position="66"/>
        <end position="278"/>
    </location>
</feature>
<evidence type="ECO:0000256" key="2">
    <source>
        <dbReference type="ARBA" id="ARBA00022448"/>
    </source>
</evidence>
<keyword evidence="6 7" id="KW-0472">Membrane</keyword>
<accession>A0A327JVR6</accession>
<reference evidence="9 10" key="1">
    <citation type="submission" date="2017-07" db="EMBL/GenBank/DDBJ databases">
        <title>Draft Genome Sequences of Select Purple Nonsulfur Bacteria.</title>
        <authorList>
            <person name="Lasarre B."/>
            <person name="Mckinlay J.B."/>
        </authorList>
    </citation>
    <scope>NUCLEOTIDE SEQUENCE [LARGE SCALE GENOMIC DNA]</scope>
    <source>
        <strain evidence="9 10">DSM 11290</strain>
    </source>
</reference>
<evidence type="ECO:0000313" key="10">
    <source>
        <dbReference type="Proteomes" id="UP000249299"/>
    </source>
</evidence>
<dbReference type="CDD" id="cd06261">
    <property type="entry name" value="TM_PBP2"/>
    <property type="match status" value="1"/>
</dbReference>
<keyword evidence="2 7" id="KW-0813">Transport</keyword>
<dbReference type="PANTHER" id="PTHR30193:SF37">
    <property type="entry name" value="INNER MEMBRANE ABC TRANSPORTER PERMEASE PROTEIN YCJO"/>
    <property type="match status" value="1"/>
</dbReference>
<dbReference type="GO" id="GO:0055085">
    <property type="term" value="P:transmembrane transport"/>
    <property type="evidence" value="ECO:0007669"/>
    <property type="project" value="InterPro"/>
</dbReference>
<evidence type="ECO:0000256" key="3">
    <source>
        <dbReference type="ARBA" id="ARBA00022475"/>
    </source>
</evidence>
<dbReference type="SUPFAM" id="SSF161098">
    <property type="entry name" value="MetI-like"/>
    <property type="match status" value="1"/>
</dbReference>
<feature type="transmembrane region" description="Helical" evidence="7">
    <location>
        <begin position="70"/>
        <end position="92"/>
    </location>
</feature>
<dbReference type="InterPro" id="IPR051393">
    <property type="entry name" value="ABC_transporter_permease"/>
</dbReference>
<evidence type="ECO:0000256" key="1">
    <source>
        <dbReference type="ARBA" id="ARBA00004651"/>
    </source>
</evidence>
<feature type="transmembrane region" description="Helical" evidence="7">
    <location>
        <begin position="151"/>
        <end position="176"/>
    </location>
</feature>
<keyword evidence="10" id="KW-1185">Reference proteome</keyword>
<dbReference type="InterPro" id="IPR000515">
    <property type="entry name" value="MetI-like"/>
</dbReference>
<dbReference type="PROSITE" id="PS50928">
    <property type="entry name" value="ABC_TM1"/>
    <property type="match status" value="1"/>
</dbReference>
<keyword evidence="4 7" id="KW-0812">Transmembrane</keyword>
<dbReference type="GO" id="GO:0005886">
    <property type="term" value="C:plasma membrane"/>
    <property type="evidence" value="ECO:0007669"/>
    <property type="project" value="UniProtKB-SubCell"/>
</dbReference>
<comment type="subcellular location">
    <subcellularLocation>
        <location evidence="1 7">Cell membrane</location>
        <topology evidence="1 7">Multi-pass membrane protein</topology>
    </subcellularLocation>
</comment>
<dbReference type="Proteomes" id="UP000249299">
    <property type="component" value="Unassembled WGS sequence"/>
</dbReference>
<evidence type="ECO:0000313" key="9">
    <source>
        <dbReference type="EMBL" id="RAI30141.1"/>
    </source>
</evidence>
<evidence type="ECO:0000259" key="8">
    <source>
        <dbReference type="PROSITE" id="PS50928"/>
    </source>
</evidence>
<evidence type="ECO:0000256" key="7">
    <source>
        <dbReference type="RuleBase" id="RU363032"/>
    </source>
</evidence>
<feature type="transmembrane region" description="Helical" evidence="7">
    <location>
        <begin position="99"/>
        <end position="123"/>
    </location>
</feature>
<name>A0A327JVR6_9HYPH</name>
<dbReference type="AlphaFoldDB" id="A0A327JVR6"/>
<proteinExistence type="inferred from homology"/>
<evidence type="ECO:0000256" key="5">
    <source>
        <dbReference type="ARBA" id="ARBA00022989"/>
    </source>
</evidence>
<dbReference type="Gene3D" id="1.10.3720.10">
    <property type="entry name" value="MetI-like"/>
    <property type="match status" value="1"/>
</dbReference>
<keyword evidence="5 7" id="KW-1133">Transmembrane helix</keyword>
<keyword evidence="3" id="KW-1003">Cell membrane</keyword>
<dbReference type="OrthoDB" id="9785347at2"/>
<evidence type="ECO:0000256" key="4">
    <source>
        <dbReference type="ARBA" id="ARBA00022692"/>
    </source>
</evidence>
<organism evidence="9 10">
    <name type="scientific">Rhodobium orientis</name>
    <dbReference type="NCBI Taxonomy" id="34017"/>
    <lineage>
        <taxon>Bacteria</taxon>
        <taxon>Pseudomonadati</taxon>
        <taxon>Pseudomonadota</taxon>
        <taxon>Alphaproteobacteria</taxon>
        <taxon>Hyphomicrobiales</taxon>
        <taxon>Rhodobiaceae</taxon>
        <taxon>Rhodobium</taxon>
    </lineage>
</organism>
<comment type="similarity">
    <text evidence="7">Belongs to the binding-protein-dependent transport system permease family.</text>
</comment>
<feature type="transmembrane region" description="Helical" evidence="7">
    <location>
        <begin position="257"/>
        <end position="280"/>
    </location>
</feature>
<sequence>MKSGRLVPLLFLAPALFLFGLLTIYPLVRVFLLSFFYTEYGFSGASFVGLENYAALLGDSFFRIATWNTIFFTVTATASEVGLGLLLALLVSKRFPGRFIVIPTLVAPFVLSTMVVTAIWRAWFHYDFGFLNNVLRAGGLPPVAWLFDPDIAIFSLVLVDVWQTVPLTFLILLAGLQSIQPEIYEAARMDGAGPRQILLRITIPLLIPHILLASLLRSIDSFKIFDKVYALTGGGPGQATETLSMYVYRLGFQFFDVGMASAAAVIMIVIAGALAALYAVRIMKGESHAG</sequence>
<dbReference type="InterPro" id="IPR035906">
    <property type="entry name" value="MetI-like_sf"/>
</dbReference>
<dbReference type="RefSeq" id="WP_111432394.1">
    <property type="nucleotide sequence ID" value="NZ_JACIGG010000001.1"/>
</dbReference>
<feature type="transmembrane region" description="Helical" evidence="7">
    <location>
        <begin position="197"/>
        <end position="216"/>
    </location>
</feature>
<gene>
    <name evidence="9" type="ORF">CH339_01010</name>
</gene>
<dbReference type="EMBL" id="NPEV01000001">
    <property type="protein sequence ID" value="RAI30141.1"/>
    <property type="molecule type" value="Genomic_DNA"/>
</dbReference>
<dbReference type="Pfam" id="PF00528">
    <property type="entry name" value="BPD_transp_1"/>
    <property type="match status" value="1"/>
</dbReference>
<evidence type="ECO:0000256" key="6">
    <source>
        <dbReference type="ARBA" id="ARBA00023136"/>
    </source>
</evidence>
<dbReference type="PANTHER" id="PTHR30193">
    <property type="entry name" value="ABC TRANSPORTER PERMEASE PROTEIN"/>
    <property type="match status" value="1"/>
</dbReference>